<dbReference type="AlphaFoldDB" id="A0A371RKX7"/>
<comment type="similarity">
    <text evidence="1">Belongs to the YciI family.</text>
</comment>
<sequence length="118" mass="12580">MKYMLLIAEDEAANPMPSGGPAFEAYMAPWAAYTQKLQEAGAMSSGAPLELSHTAKSVRVRDGGRTVQDGPYTDSKEQLGGFYIIEAGSMEEALNWAAECPGAKTGVVEVRPIPGWAE</sequence>
<organism evidence="4 5">
    <name type="scientific">Parvularcula marina</name>
    <dbReference type="NCBI Taxonomy" id="2292771"/>
    <lineage>
        <taxon>Bacteria</taxon>
        <taxon>Pseudomonadati</taxon>
        <taxon>Pseudomonadota</taxon>
        <taxon>Alphaproteobacteria</taxon>
        <taxon>Parvularculales</taxon>
        <taxon>Parvularculaceae</taxon>
        <taxon>Parvularcula</taxon>
    </lineage>
</organism>
<gene>
    <name evidence="4" type="ORF">DX908_12940</name>
</gene>
<dbReference type="OrthoDB" id="9807535at2"/>
<keyword evidence="5" id="KW-1185">Reference proteome</keyword>
<dbReference type="SUPFAM" id="SSF54909">
    <property type="entry name" value="Dimeric alpha+beta barrel"/>
    <property type="match status" value="1"/>
</dbReference>
<dbReference type="InterPro" id="IPR011008">
    <property type="entry name" value="Dimeric_a/b-barrel"/>
</dbReference>
<evidence type="ECO:0000256" key="2">
    <source>
        <dbReference type="SAM" id="MobiDB-lite"/>
    </source>
</evidence>
<dbReference type="PANTHER" id="PTHR35174">
    <property type="entry name" value="BLL7171 PROTEIN-RELATED"/>
    <property type="match status" value="1"/>
</dbReference>
<feature type="region of interest" description="Disordered" evidence="2">
    <location>
        <begin position="54"/>
        <end position="74"/>
    </location>
</feature>
<evidence type="ECO:0000256" key="1">
    <source>
        <dbReference type="ARBA" id="ARBA00007689"/>
    </source>
</evidence>
<evidence type="ECO:0000313" key="5">
    <source>
        <dbReference type="Proteomes" id="UP000264589"/>
    </source>
</evidence>
<feature type="domain" description="YCII-related" evidence="3">
    <location>
        <begin position="1"/>
        <end position="116"/>
    </location>
</feature>
<dbReference type="Proteomes" id="UP000264589">
    <property type="component" value="Unassembled WGS sequence"/>
</dbReference>
<dbReference type="PANTHER" id="PTHR35174:SF3">
    <property type="entry name" value="BLL7171 PROTEIN"/>
    <property type="match status" value="1"/>
</dbReference>
<dbReference type="EMBL" id="QUQO01000001">
    <property type="protein sequence ID" value="RFB06091.1"/>
    <property type="molecule type" value="Genomic_DNA"/>
</dbReference>
<comment type="caution">
    <text evidence="4">The sequence shown here is derived from an EMBL/GenBank/DDBJ whole genome shotgun (WGS) entry which is preliminary data.</text>
</comment>
<evidence type="ECO:0000313" key="4">
    <source>
        <dbReference type="EMBL" id="RFB06091.1"/>
    </source>
</evidence>
<accession>A0A371RKX7</accession>
<proteinExistence type="inferred from homology"/>
<evidence type="ECO:0000259" key="3">
    <source>
        <dbReference type="Pfam" id="PF03795"/>
    </source>
</evidence>
<name>A0A371RKX7_9PROT</name>
<dbReference type="RefSeq" id="WP_116392724.1">
    <property type="nucleotide sequence ID" value="NZ_QUQO01000001.1"/>
</dbReference>
<dbReference type="InterPro" id="IPR005545">
    <property type="entry name" value="YCII"/>
</dbReference>
<protein>
    <submittedName>
        <fullName evidence="4">YciI family protein</fullName>
    </submittedName>
</protein>
<dbReference type="InParanoid" id="A0A371RKX7"/>
<dbReference type="Gene3D" id="3.30.70.1060">
    <property type="entry name" value="Dimeric alpha+beta barrel"/>
    <property type="match status" value="1"/>
</dbReference>
<dbReference type="Pfam" id="PF03795">
    <property type="entry name" value="YCII"/>
    <property type="match status" value="1"/>
</dbReference>
<reference evidence="4 5" key="1">
    <citation type="submission" date="2018-08" db="EMBL/GenBank/DDBJ databases">
        <title>Parvularcula sp. SM1705, isolated from surface water of the South Sea China.</title>
        <authorList>
            <person name="Sun L."/>
        </authorList>
    </citation>
    <scope>NUCLEOTIDE SEQUENCE [LARGE SCALE GENOMIC DNA]</scope>
    <source>
        <strain evidence="4 5">SM1705</strain>
    </source>
</reference>